<proteinExistence type="predicted"/>
<comment type="caution">
    <text evidence="1">The sequence shown here is derived from an EMBL/GenBank/DDBJ whole genome shotgun (WGS) entry which is preliminary data.</text>
</comment>
<reference evidence="1" key="1">
    <citation type="submission" date="2022-07" db="EMBL/GenBank/DDBJ databases">
        <title>Genome Sequence of Phlebia brevispora.</title>
        <authorList>
            <person name="Buettner E."/>
        </authorList>
    </citation>
    <scope>NUCLEOTIDE SEQUENCE</scope>
    <source>
        <strain evidence="1">MPL23</strain>
    </source>
</reference>
<protein>
    <submittedName>
        <fullName evidence="1">Uncharacterized protein</fullName>
    </submittedName>
</protein>
<evidence type="ECO:0000313" key="1">
    <source>
        <dbReference type="EMBL" id="KAJ3559745.1"/>
    </source>
</evidence>
<gene>
    <name evidence="1" type="ORF">NM688_g154</name>
</gene>
<dbReference type="EMBL" id="JANHOG010000011">
    <property type="protein sequence ID" value="KAJ3559745.1"/>
    <property type="molecule type" value="Genomic_DNA"/>
</dbReference>
<organism evidence="1 2">
    <name type="scientific">Phlebia brevispora</name>
    <dbReference type="NCBI Taxonomy" id="194682"/>
    <lineage>
        <taxon>Eukaryota</taxon>
        <taxon>Fungi</taxon>
        <taxon>Dikarya</taxon>
        <taxon>Basidiomycota</taxon>
        <taxon>Agaricomycotina</taxon>
        <taxon>Agaricomycetes</taxon>
        <taxon>Polyporales</taxon>
        <taxon>Meruliaceae</taxon>
        <taxon>Phlebia</taxon>
    </lineage>
</organism>
<accession>A0ACC1TFW2</accession>
<sequence length="133" mass="14103">MLFAVFMKPISLLTLLSAATIPTVLSAPPGIEWWETLASTSGCLGTDLFSIGWNGQPGTSCISLADGAATDYSLAYYLWSTCTINLYSEAGCADDTLVLNIPEPASGSNIPMKCINVTEGFRALQVLCDVEDL</sequence>
<name>A0ACC1TFW2_9APHY</name>
<evidence type="ECO:0000313" key="2">
    <source>
        <dbReference type="Proteomes" id="UP001148662"/>
    </source>
</evidence>
<dbReference type="Proteomes" id="UP001148662">
    <property type="component" value="Unassembled WGS sequence"/>
</dbReference>
<keyword evidence="2" id="KW-1185">Reference proteome</keyword>